<comment type="subcellular location">
    <subcellularLocation>
        <location evidence="1 7">Endoplasmic reticulum membrane</location>
        <topology evidence="1 7">Multi-pass membrane protein</topology>
    </subcellularLocation>
</comment>
<dbReference type="GO" id="GO:0033185">
    <property type="term" value="C:dolichol-phosphate-mannose synthase complex"/>
    <property type="evidence" value="ECO:0007669"/>
    <property type="project" value="TreeGrafter"/>
</dbReference>
<dbReference type="PANTHER" id="PTHR16433">
    <property type="entry name" value="DOLICHOL-PHOSPHATE MANNOSYLTRANSFERASE SUBUNIT 3"/>
    <property type="match status" value="1"/>
</dbReference>
<keyword evidence="6 7" id="KW-0472">Membrane</keyword>
<evidence type="ECO:0000256" key="5">
    <source>
        <dbReference type="ARBA" id="ARBA00022989"/>
    </source>
</evidence>
<comment type="pathway">
    <text evidence="7">Protein modification; protein glycosylation.</text>
</comment>
<evidence type="ECO:0000313" key="10">
    <source>
        <dbReference type="WBParaSite" id="EEL_0000556201-mRNA-1"/>
    </source>
</evidence>
<dbReference type="Pfam" id="PF08285">
    <property type="entry name" value="DPM3"/>
    <property type="match status" value="1"/>
</dbReference>
<feature type="chain" id="PRO_5006447781" description="Dolichol-phosphate mannosyltransferase subunit 3" evidence="8">
    <location>
        <begin position="19"/>
        <end position="158"/>
    </location>
</feature>
<keyword evidence="5 7" id="KW-1133">Transmembrane helix</keyword>
<dbReference type="Proteomes" id="UP000050640">
    <property type="component" value="Unplaced"/>
</dbReference>
<dbReference type="GO" id="GO:0006506">
    <property type="term" value="P:GPI anchor biosynthetic process"/>
    <property type="evidence" value="ECO:0007669"/>
    <property type="project" value="TreeGrafter"/>
</dbReference>
<evidence type="ECO:0000256" key="2">
    <source>
        <dbReference type="ARBA" id="ARBA00010430"/>
    </source>
</evidence>
<feature type="transmembrane region" description="Helical" evidence="7">
    <location>
        <begin position="58"/>
        <end position="75"/>
    </location>
</feature>
<keyword evidence="3 7" id="KW-0812">Transmembrane</keyword>
<dbReference type="PANTHER" id="PTHR16433:SF0">
    <property type="entry name" value="DOLICHOL-PHOSPHATE MANNOSYLTRANSFERASE SUBUNIT 3"/>
    <property type="match status" value="1"/>
</dbReference>
<feature type="transmembrane region" description="Helical" evidence="7">
    <location>
        <begin position="95"/>
        <end position="117"/>
    </location>
</feature>
<evidence type="ECO:0000256" key="6">
    <source>
        <dbReference type="ARBA" id="ARBA00023136"/>
    </source>
</evidence>
<dbReference type="STRING" id="1147741.A0A0R3RU71"/>
<name>A0A0R3RU71_9BILA</name>
<dbReference type="WBParaSite" id="EEL_0000556201-mRNA-1">
    <property type="protein sequence ID" value="EEL_0000556201-mRNA-1"/>
    <property type="gene ID" value="EEL_0000556201"/>
</dbReference>
<evidence type="ECO:0000256" key="7">
    <source>
        <dbReference type="RuleBase" id="RU365085"/>
    </source>
</evidence>
<sequence length="158" mass="17884">MGNAGFCLFVVLAAFVRAQIANSVEHFSSQRFAVCNFVLLKFTEAIKLPRSLVMVSQLVIYSLHVTPLIAVWVALLHDWLPYTHSFTEKYYDFILYLPVYAIFLLGIYAACNVLYGVATFNNCAEAREELKKEIDDAKYISQLRIIPSIGLINAQPKN</sequence>
<organism evidence="9 10">
    <name type="scientific">Elaeophora elaphi</name>
    <dbReference type="NCBI Taxonomy" id="1147741"/>
    <lineage>
        <taxon>Eukaryota</taxon>
        <taxon>Metazoa</taxon>
        <taxon>Ecdysozoa</taxon>
        <taxon>Nematoda</taxon>
        <taxon>Chromadorea</taxon>
        <taxon>Rhabditida</taxon>
        <taxon>Spirurina</taxon>
        <taxon>Spiruromorpha</taxon>
        <taxon>Filarioidea</taxon>
        <taxon>Onchocercidae</taxon>
        <taxon>Elaeophora</taxon>
    </lineage>
</organism>
<evidence type="ECO:0000256" key="1">
    <source>
        <dbReference type="ARBA" id="ARBA00004477"/>
    </source>
</evidence>
<protein>
    <recommendedName>
        <fullName evidence="7">Dolichol-phosphate mannosyltransferase subunit 3</fullName>
    </recommendedName>
</protein>
<comment type="function">
    <text evidence="7">Stabilizer subunit of the dolichol-phosphate mannose (DPM) synthase complex; tethers catalytic subunit to the ER.</text>
</comment>
<comment type="subunit">
    <text evidence="7">Component of the dolichol-phosphate mannose (DPM) synthase complex.</text>
</comment>
<evidence type="ECO:0000313" key="9">
    <source>
        <dbReference type="Proteomes" id="UP000050640"/>
    </source>
</evidence>
<proteinExistence type="inferred from homology"/>
<accession>A0A0R3RU71</accession>
<dbReference type="InterPro" id="IPR013174">
    <property type="entry name" value="DPM3"/>
</dbReference>
<comment type="similarity">
    <text evidence="2 7">Belongs to the DPM3 family.</text>
</comment>
<keyword evidence="9" id="KW-1185">Reference proteome</keyword>
<evidence type="ECO:0000256" key="4">
    <source>
        <dbReference type="ARBA" id="ARBA00022824"/>
    </source>
</evidence>
<evidence type="ECO:0000256" key="8">
    <source>
        <dbReference type="SAM" id="SignalP"/>
    </source>
</evidence>
<evidence type="ECO:0000256" key="3">
    <source>
        <dbReference type="ARBA" id="ARBA00022692"/>
    </source>
</evidence>
<reference evidence="10" key="1">
    <citation type="submission" date="2017-02" db="UniProtKB">
        <authorList>
            <consortium name="WormBaseParasite"/>
        </authorList>
    </citation>
    <scope>IDENTIFICATION</scope>
</reference>
<keyword evidence="4 7" id="KW-0256">Endoplasmic reticulum</keyword>
<feature type="signal peptide" evidence="8">
    <location>
        <begin position="1"/>
        <end position="18"/>
    </location>
</feature>
<dbReference type="AlphaFoldDB" id="A0A0R3RU71"/>
<dbReference type="UniPathway" id="UPA00378"/>
<keyword evidence="8" id="KW-0732">Signal</keyword>
<dbReference type="GO" id="GO:0005789">
    <property type="term" value="C:endoplasmic reticulum membrane"/>
    <property type="evidence" value="ECO:0007669"/>
    <property type="project" value="UniProtKB-SubCell"/>
</dbReference>